<dbReference type="InterPro" id="IPR001296">
    <property type="entry name" value="Glyco_trans_1"/>
</dbReference>
<name>A0A4R1NF83_9GAMM</name>
<organism evidence="3 4">
    <name type="scientific">Sodalis ligni</name>
    <dbReference type="NCBI Taxonomy" id="2697027"/>
    <lineage>
        <taxon>Bacteria</taxon>
        <taxon>Pseudomonadati</taxon>
        <taxon>Pseudomonadota</taxon>
        <taxon>Gammaproteobacteria</taxon>
        <taxon>Enterobacterales</taxon>
        <taxon>Bruguierivoracaceae</taxon>
        <taxon>Sodalis</taxon>
    </lineage>
</organism>
<protein>
    <submittedName>
        <fullName evidence="3">Glycosyltransferase involved in cell wall biosynthesis</fullName>
    </submittedName>
</protein>
<dbReference type="Proteomes" id="UP000294555">
    <property type="component" value="Unassembled WGS sequence"/>
</dbReference>
<dbReference type="RefSeq" id="WP_132924272.1">
    <property type="nucleotide sequence ID" value="NZ_SJOI01000001.1"/>
</dbReference>
<dbReference type="OrthoDB" id="9792269at2"/>
<accession>A0A4R1NF83</accession>
<gene>
    <name evidence="3" type="ORF">EZJ58_3755</name>
</gene>
<keyword evidence="3" id="KW-0808">Transferase</keyword>
<dbReference type="PANTHER" id="PTHR12526:SF638">
    <property type="entry name" value="SPORE COAT PROTEIN SA"/>
    <property type="match status" value="1"/>
</dbReference>
<sequence length="365" mass="40694">MRVLMIIDGLPGGGAEKVLLTLSQGLMAAGHRVSLFSLRSVCDYTLPEGIDYRVIVDDCRTPWRKLTELSRRAKKLDSAIIEAERREGKFDLVISHLHKTDRIVARSRALDPKKVWFCLHGMFSPSYLGHRKGLSRALKRYKIGRVYRHRNITAVSRAVLEDMTGTFAVTPAESAVIYNPFDIDDIRRLASEPCDMAGQDYLIHVGRLHPHKRHDRLLRSYALTGIQAPLVIMGQGSDRELSALKTLANELNIADRVIFKGFTANPYPYIKHARMLILCSDSEGFGNVLVEALICQTPVVSTRCPGGPVEILTGDLARGLAELNDDSLAEKILTIYNNPPLINLHQLEPYGIAAICRKYAALARS</sequence>
<feature type="domain" description="Glycosyltransferase subfamily 4-like N-terminal" evidence="2">
    <location>
        <begin position="13"/>
        <end position="184"/>
    </location>
</feature>
<dbReference type="PANTHER" id="PTHR12526">
    <property type="entry name" value="GLYCOSYLTRANSFERASE"/>
    <property type="match status" value="1"/>
</dbReference>
<dbReference type="GO" id="GO:1901135">
    <property type="term" value="P:carbohydrate derivative metabolic process"/>
    <property type="evidence" value="ECO:0007669"/>
    <property type="project" value="UniProtKB-ARBA"/>
</dbReference>
<dbReference type="Pfam" id="PF00534">
    <property type="entry name" value="Glycos_transf_1"/>
    <property type="match status" value="1"/>
</dbReference>
<dbReference type="CDD" id="cd03811">
    <property type="entry name" value="GT4_GT28_WabH-like"/>
    <property type="match status" value="1"/>
</dbReference>
<dbReference type="InterPro" id="IPR028098">
    <property type="entry name" value="Glyco_trans_4-like_N"/>
</dbReference>
<dbReference type="AlphaFoldDB" id="A0A4R1NF83"/>
<evidence type="ECO:0000313" key="4">
    <source>
        <dbReference type="Proteomes" id="UP000294555"/>
    </source>
</evidence>
<keyword evidence="4" id="KW-1185">Reference proteome</keyword>
<reference evidence="3 4" key="1">
    <citation type="submission" date="2019-02" db="EMBL/GenBank/DDBJ databases">
        <title>Investigation of anaerobic lignin degradation for improved lignocellulosic biofuels.</title>
        <authorList>
            <person name="Deangelis K."/>
        </authorList>
    </citation>
    <scope>NUCLEOTIDE SEQUENCE [LARGE SCALE GENOMIC DNA]</scope>
    <source>
        <strain evidence="3 4">159R</strain>
    </source>
</reference>
<proteinExistence type="predicted"/>
<evidence type="ECO:0000313" key="3">
    <source>
        <dbReference type="EMBL" id="TCL05559.1"/>
    </source>
</evidence>
<dbReference type="GO" id="GO:0016757">
    <property type="term" value="F:glycosyltransferase activity"/>
    <property type="evidence" value="ECO:0007669"/>
    <property type="project" value="InterPro"/>
</dbReference>
<dbReference type="Gene3D" id="3.40.50.2000">
    <property type="entry name" value="Glycogen Phosphorylase B"/>
    <property type="match status" value="2"/>
</dbReference>
<dbReference type="EMBL" id="SJOI01000001">
    <property type="protein sequence ID" value="TCL05559.1"/>
    <property type="molecule type" value="Genomic_DNA"/>
</dbReference>
<dbReference type="Pfam" id="PF13439">
    <property type="entry name" value="Glyco_transf_4"/>
    <property type="match status" value="1"/>
</dbReference>
<dbReference type="SUPFAM" id="SSF53756">
    <property type="entry name" value="UDP-Glycosyltransferase/glycogen phosphorylase"/>
    <property type="match status" value="1"/>
</dbReference>
<evidence type="ECO:0000259" key="1">
    <source>
        <dbReference type="Pfam" id="PF00534"/>
    </source>
</evidence>
<feature type="domain" description="Glycosyl transferase family 1" evidence="1">
    <location>
        <begin position="199"/>
        <end position="342"/>
    </location>
</feature>
<comment type="caution">
    <text evidence="3">The sequence shown here is derived from an EMBL/GenBank/DDBJ whole genome shotgun (WGS) entry which is preliminary data.</text>
</comment>
<evidence type="ECO:0000259" key="2">
    <source>
        <dbReference type="Pfam" id="PF13439"/>
    </source>
</evidence>